<dbReference type="CDD" id="cd00082">
    <property type="entry name" value="HisKA"/>
    <property type="match status" value="1"/>
</dbReference>
<evidence type="ECO:0000256" key="8">
    <source>
        <dbReference type="ARBA" id="ARBA00023012"/>
    </source>
</evidence>
<dbReference type="EMBL" id="BA000012">
    <property type="protein sequence ID" value="BAB51293.1"/>
    <property type="molecule type" value="Genomic_DNA"/>
</dbReference>
<feature type="domain" description="Histidine kinase" evidence="10">
    <location>
        <begin position="310"/>
        <end position="526"/>
    </location>
</feature>
<evidence type="ECO:0000256" key="3">
    <source>
        <dbReference type="ARBA" id="ARBA00022553"/>
    </source>
</evidence>
<dbReference type="EC" id="2.7.13.3" evidence="2"/>
<dbReference type="PANTHER" id="PTHR43065">
    <property type="entry name" value="SENSOR HISTIDINE KINASE"/>
    <property type="match status" value="1"/>
</dbReference>
<dbReference type="SUPFAM" id="SSF47384">
    <property type="entry name" value="Homodimeric domain of signal transducing histidine kinase"/>
    <property type="match status" value="1"/>
</dbReference>
<proteinExistence type="predicted"/>
<protein>
    <recommendedName>
        <fullName evidence="2">histidine kinase</fullName>
        <ecNumber evidence="2">2.7.13.3</ecNumber>
    </recommendedName>
</protein>
<dbReference type="Gene3D" id="1.10.287.130">
    <property type="match status" value="1"/>
</dbReference>
<keyword evidence="9" id="KW-0472">Membrane</keyword>
<dbReference type="SMART" id="SM00387">
    <property type="entry name" value="HATPase_c"/>
    <property type="match status" value="1"/>
</dbReference>
<dbReference type="PATRIC" id="fig|266835.9.peg.3709"/>
<evidence type="ECO:0000256" key="6">
    <source>
        <dbReference type="ARBA" id="ARBA00022777"/>
    </source>
</evidence>
<evidence type="ECO:0000259" key="10">
    <source>
        <dbReference type="PROSITE" id="PS50109"/>
    </source>
</evidence>
<dbReference type="InterPro" id="IPR054327">
    <property type="entry name" value="His-kinase-like_sensor"/>
</dbReference>
<dbReference type="RefSeq" id="WP_010912635.1">
    <property type="nucleotide sequence ID" value="NC_002678.2"/>
</dbReference>
<keyword evidence="3" id="KW-0597">Phosphoprotein</keyword>
<keyword evidence="7" id="KW-0067">ATP-binding</keyword>
<dbReference type="eggNOG" id="COG4191">
    <property type="taxonomic scope" value="Bacteria"/>
</dbReference>
<dbReference type="GO" id="GO:0005524">
    <property type="term" value="F:ATP binding"/>
    <property type="evidence" value="ECO:0007669"/>
    <property type="project" value="UniProtKB-KW"/>
</dbReference>
<evidence type="ECO:0000256" key="1">
    <source>
        <dbReference type="ARBA" id="ARBA00000085"/>
    </source>
</evidence>
<dbReference type="AlphaFoldDB" id="Q98DH8"/>
<dbReference type="InterPro" id="IPR005467">
    <property type="entry name" value="His_kinase_dom"/>
</dbReference>
<dbReference type="InterPro" id="IPR003594">
    <property type="entry name" value="HATPase_dom"/>
</dbReference>
<dbReference type="Gene3D" id="3.30.565.10">
    <property type="entry name" value="Histidine kinase-like ATPase, C-terminal domain"/>
    <property type="match status" value="1"/>
</dbReference>
<keyword evidence="9" id="KW-1133">Transmembrane helix</keyword>
<dbReference type="HOGENOM" id="CLU_000445_114_21_5"/>
<feature type="transmembrane region" description="Helical" evidence="9">
    <location>
        <begin position="256"/>
        <end position="277"/>
    </location>
</feature>
<sequence length="535" mass="58629">MVALEAWRSYRDARDNAERTIQNLVRVLSEQTARTFQSVDLSLLSISNDLAEHPEMADNDAGFRSRLRNRLHSLPYVRALFVIGADGFISHDTDYPATPRVSLADRPYFLAQKNDATIGLYFGRPLRSRSVGVWFISLSRSVKAAGGGFGGIVVAAVEPLYFEAFYRQLWVGGGTIALLLQDGTLLARSPQQDEAIGKSFASSEPFRSLLAKFREGTFWSTSPIDTVRRLAGFQAVAGTPVVMIVTLNEDDVMQPWRAHVTVLVIGGAIVLAMLTFLEVLARWYRRREALTQEALAQAERLESIGRFAGGVAHDFGNSLRIIRSAFSLLRPLVAKNPDATALLVNADRSVGDARELIEQLLSISRNRNLMPAPCELNGLILTLLPILKQAAGPRIEIDFRAAQTELTSLVDAPRFKAAVLNLVLNSRDAMPSGGVVTIRMRVADALPGKGREGWVEISVRDEGLGMSPAVIRHAMDPFFTTKELGRRNGLGLNQVYVFMKQSGGSINISSEEGTGTIVKLYFPRLDGAVHPKATA</sequence>
<evidence type="ECO:0000256" key="4">
    <source>
        <dbReference type="ARBA" id="ARBA00022679"/>
    </source>
</evidence>
<accession>Q98DH8</accession>
<dbReference type="Proteomes" id="UP000000552">
    <property type="component" value="Chromosome"/>
</dbReference>
<dbReference type="PRINTS" id="PR00344">
    <property type="entry name" value="BCTRLSENSOR"/>
</dbReference>
<dbReference type="PANTHER" id="PTHR43065:SF46">
    <property type="entry name" value="C4-DICARBOXYLATE TRANSPORT SENSOR PROTEIN DCTB"/>
    <property type="match status" value="1"/>
</dbReference>
<keyword evidence="5" id="KW-0547">Nucleotide-binding</keyword>
<evidence type="ECO:0000256" key="2">
    <source>
        <dbReference type="ARBA" id="ARBA00012438"/>
    </source>
</evidence>
<dbReference type="SUPFAM" id="SSF55874">
    <property type="entry name" value="ATPase domain of HSP90 chaperone/DNA topoisomerase II/histidine kinase"/>
    <property type="match status" value="1"/>
</dbReference>
<evidence type="ECO:0000313" key="11">
    <source>
        <dbReference type="EMBL" id="BAB51293.1"/>
    </source>
</evidence>
<comment type="catalytic activity">
    <reaction evidence="1">
        <text>ATP + protein L-histidine = ADP + protein N-phospho-L-histidine.</text>
        <dbReference type="EC" id="2.7.13.3"/>
    </reaction>
</comment>
<evidence type="ECO:0000313" key="12">
    <source>
        <dbReference type="Proteomes" id="UP000000552"/>
    </source>
</evidence>
<dbReference type="Pfam" id="PF22588">
    <property type="entry name" value="dCache_1_like"/>
    <property type="match status" value="1"/>
</dbReference>
<evidence type="ECO:0000256" key="5">
    <source>
        <dbReference type="ARBA" id="ARBA00022741"/>
    </source>
</evidence>
<dbReference type="Pfam" id="PF02518">
    <property type="entry name" value="HATPase_c"/>
    <property type="match status" value="1"/>
</dbReference>
<dbReference type="PROSITE" id="PS50109">
    <property type="entry name" value="HIS_KIN"/>
    <property type="match status" value="1"/>
</dbReference>
<dbReference type="InterPro" id="IPR004358">
    <property type="entry name" value="Sig_transdc_His_kin-like_C"/>
</dbReference>
<keyword evidence="6 11" id="KW-0418">Kinase</keyword>
<dbReference type="InterPro" id="IPR036097">
    <property type="entry name" value="HisK_dim/P_sf"/>
</dbReference>
<keyword evidence="4" id="KW-0808">Transferase</keyword>
<name>Q98DH8_RHILO</name>
<reference evidence="11 12" key="1">
    <citation type="journal article" date="2000" name="DNA Res.">
        <title>Complete genome structure of the nitrogen-fixing symbiotic bacterium Mesorhizobium loti.</title>
        <authorList>
            <person name="Kaneko T."/>
            <person name="Nakamura Y."/>
            <person name="Sato S."/>
            <person name="Asamizu E."/>
            <person name="Kato T."/>
            <person name="Sasamoto S."/>
            <person name="Watanabe A."/>
            <person name="Idesawa K."/>
            <person name="Ishikawa A."/>
            <person name="Kawashima K."/>
            <person name="Kimura T."/>
            <person name="Kishida Y."/>
            <person name="Kiyokawa C."/>
            <person name="Kohara M."/>
            <person name="Matsumoto M."/>
            <person name="Matsuno A."/>
            <person name="Mochizuki Y."/>
            <person name="Nakayama S."/>
            <person name="Nakazaki N."/>
            <person name="Shimpo S."/>
            <person name="Sugimoto M."/>
            <person name="Takeuchi C."/>
            <person name="Yamada M."/>
            <person name="Tabata S."/>
        </authorList>
    </citation>
    <scope>NUCLEOTIDE SEQUENCE [LARGE SCALE GENOMIC DNA]</scope>
    <source>
        <strain evidence="12">LMG 29417 / CECT 9101 / MAFF 303099</strain>
    </source>
</reference>
<evidence type="ECO:0000256" key="7">
    <source>
        <dbReference type="ARBA" id="ARBA00022840"/>
    </source>
</evidence>
<dbReference type="GO" id="GO:0000155">
    <property type="term" value="F:phosphorelay sensor kinase activity"/>
    <property type="evidence" value="ECO:0007669"/>
    <property type="project" value="InterPro"/>
</dbReference>
<keyword evidence="8" id="KW-0902">Two-component regulatory system</keyword>
<keyword evidence="9" id="KW-0812">Transmembrane</keyword>
<organism evidence="11 12">
    <name type="scientific">Mesorhizobium japonicum (strain LMG 29417 / CECT 9101 / MAFF 303099)</name>
    <name type="common">Mesorhizobium loti (strain MAFF 303099)</name>
    <dbReference type="NCBI Taxonomy" id="266835"/>
    <lineage>
        <taxon>Bacteria</taxon>
        <taxon>Pseudomonadati</taxon>
        <taxon>Pseudomonadota</taxon>
        <taxon>Alphaproteobacteria</taxon>
        <taxon>Hyphomicrobiales</taxon>
        <taxon>Phyllobacteriaceae</taxon>
        <taxon>Mesorhizobium</taxon>
    </lineage>
</organism>
<dbReference type="InterPro" id="IPR036890">
    <property type="entry name" value="HATPase_C_sf"/>
</dbReference>
<evidence type="ECO:0000256" key="9">
    <source>
        <dbReference type="SAM" id="Phobius"/>
    </source>
</evidence>
<dbReference type="Gene3D" id="3.30.450.20">
    <property type="entry name" value="PAS domain"/>
    <property type="match status" value="2"/>
</dbReference>
<dbReference type="CDD" id="cd12914">
    <property type="entry name" value="PDC1_DGC_like"/>
    <property type="match status" value="1"/>
</dbReference>
<dbReference type="SMART" id="SM00388">
    <property type="entry name" value="HisKA"/>
    <property type="match status" value="1"/>
</dbReference>
<dbReference type="InterPro" id="IPR003661">
    <property type="entry name" value="HisK_dim/P_dom"/>
</dbReference>
<dbReference type="CDD" id="cd12915">
    <property type="entry name" value="PDC2_DGC_like"/>
    <property type="match status" value="1"/>
</dbReference>
<dbReference type="KEGG" id="mlo:mll4698"/>
<gene>
    <name evidence="11" type="ordered locus">mll4698</name>
</gene>